<organism evidence="2 3">
    <name type="scientific">Pseudotabrizicola sediminis</name>
    <dbReference type="NCBI Taxonomy" id="2486418"/>
    <lineage>
        <taxon>Bacteria</taxon>
        <taxon>Pseudomonadati</taxon>
        <taxon>Pseudomonadota</taxon>
        <taxon>Alphaproteobacteria</taxon>
        <taxon>Rhodobacterales</taxon>
        <taxon>Paracoccaceae</taxon>
        <taxon>Pseudotabrizicola</taxon>
    </lineage>
</organism>
<evidence type="ECO:0000313" key="3">
    <source>
        <dbReference type="Proteomes" id="UP000297741"/>
    </source>
</evidence>
<proteinExistence type="predicted"/>
<name>A0ABY2KK59_9RHOB</name>
<comment type="caution">
    <text evidence="2">The sequence shown here is derived from an EMBL/GenBank/DDBJ whole genome shotgun (WGS) entry which is preliminary data.</text>
</comment>
<dbReference type="EMBL" id="RPEM01000007">
    <property type="protein sequence ID" value="TGD42839.1"/>
    <property type="molecule type" value="Genomic_DNA"/>
</dbReference>
<protein>
    <submittedName>
        <fullName evidence="2">Uncharacterized protein</fullName>
    </submittedName>
</protein>
<feature type="region of interest" description="Disordered" evidence="1">
    <location>
        <begin position="69"/>
        <end position="91"/>
    </location>
</feature>
<evidence type="ECO:0000256" key="1">
    <source>
        <dbReference type="SAM" id="MobiDB-lite"/>
    </source>
</evidence>
<feature type="compositionally biased region" description="Polar residues" evidence="1">
    <location>
        <begin position="69"/>
        <end position="80"/>
    </location>
</feature>
<evidence type="ECO:0000313" key="2">
    <source>
        <dbReference type="EMBL" id="TGD42839.1"/>
    </source>
</evidence>
<keyword evidence="3" id="KW-1185">Reference proteome</keyword>
<accession>A0ABY2KK59</accession>
<reference evidence="2 3" key="1">
    <citation type="submission" date="2018-11" db="EMBL/GenBank/DDBJ databases">
        <title>Tabrizicola sp. isolated from sediment of alpine lake.</title>
        <authorList>
            <person name="Liu Z."/>
        </authorList>
    </citation>
    <scope>NUCLEOTIDE SEQUENCE [LARGE SCALE GENOMIC DNA]</scope>
    <source>
        <strain evidence="2 3">DRYC-M-16</strain>
    </source>
</reference>
<sequence length="91" mass="9796">MGVTVTLKYLKDLGGGRWEYRWRVPESIKATVGKSEWKRVFDARNPAEVARGHAKVDADFMSQMQAASLGVTSSSPSQVPQAGLSGCPEAG</sequence>
<gene>
    <name evidence="2" type="ORF">EEB11_11145</name>
</gene>
<dbReference type="Proteomes" id="UP000297741">
    <property type="component" value="Unassembled WGS sequence"/>
</dbReference>
<dbReference type="RefSeq" id="WP_135431358.1">
    <property type="nucleotide sequence ID" value="NZ_RPEM01000007.1"/>
</dbReference>